<protein>
    <submittedName>
        <fullName evidence="1">Uncharacterized protein</fullName>
    </submittedName>
</protein>
<name>A0A1D7UY86_9LEPT</name>
<dbReference type="Proteomes" id="UP000094197">
    <property type="component" value="Chromosome 1"/>
</dbReference>
<gene>
    <name evidence="1" type="ORF">A0128_12260</name>
</gene>
<evidence type="ECO:0000313" key="2">
    <source>
        <dbReference type="Proteomes" id="UP000094197"/>
    </source>
</evidence>
<organism evidence="1 2">
    <name type="scientific">Leptospira tipperaryensis</name>
    <dbReference type="NCBI Taxonomy" id="2564040"/>
    <lineage>
        <taxon>Bacteria</taxon>
        <taxon>Pseudomonadati</taxon>
        <taxon>Spirochaetota</taxon>
        <taxon>Spirochaetia</taxon>
        <taxon>Leptospirales</taxon>
        <taxon>Leptospiraceae</taxon>
        <taxon>Leptospira</taxon>
    </lineage>
</organism>
<reference evidence="1 2" key="1">
    <citation type="submission" date="2016-04" db="EMBL/GenBank/DDBJ databases">
        <title>Complete genome seqeunce of Leptospira alstonii serovar Room22.</title>
        <authorList>
            <person name="Nally J.E."/>
            <person name="Bayles D.O."/>
            <person name="Hurley D."/>
            <person name="Fanning S."/>
            <person name="McMahon B.J."/>
            <person name="Arent Z."/>
        </authorList>
    </citation>
    <scope>NUCLEOTIDE SEQUENCE [LARGE SCALE GENOMIC DNA]</scope>
    <source>
        <strain evidence="1 2">GWTS #1</strain>
    </source>
</reference>
<dbReference type="EMBL" id="CP015217">
    <property type="protein sequence ID" value="AOP34553.1"/>
    <property type="molecule type" value="Genomic_DNA"/>
</dbReference>
<sequence length="77" mass="8791">MSPTKPRSPRPIPKVGNGKQLLKSVFSFGDSIQEFFGSIPKARMNDKERFYLFFKRIRRITSNLGKLAPFSAPPPCY</sequence>
<dbReference type="KEGG" id="laj:A0128_12260"/>
<accession>A0A1D7UY86</accession>
<dbReference type="AlphaFoldDB" id="A0A1D7UY86"/>
<proteinExistence type="predicted"/>
<keyword evidence="2" id="KW-1185">Reference proteome</keyword>
<evidence type="ECO:0000313" key="1">
    <source>
        <dbReference type="EMBL" id="AOP34553.1"/>
    </source>
</evidence>